<reference evidence="1 2" key="1">
    <citation type="journal article" date="2016" name="Front. Microbiol.">
        <title>Single-Cell (Meta-)Genomics of a Dimorphic Candidatus Thiomargarita nelsonii Reveals Genomic Plasticity.</title>
        <authorList>
            <person name="Flood B.E."/>
            <person name="Fliss P."/>
            <person name="Jones D.S."/>
            <person name="Dick G.J."/>
            <person name="Jain S."/>
            <person name="Kaster A.K."/>
            <person name="Winkel M."/>
            <person name="Mussmann M."/>
            <person name="Bailey J."/>
        </authorList>
    </citation>
    <scope>NUCLEOTIDE SEQUENCE [LARGE SCALE GENOMIC DNA]</scope>
    <source>
        <strain evidence="1">Hydrate Ridge</strain>
    </source>
</reference>
<sequence>MDTITYDNIQELVRQVPTTKLRLAYNLLYELVTKETERPSSQLEFMRMKLEERHQILTQQAEQMVAHYKRTAVERQEWQAGDFIDEQC</sequence>
<accession>A0A0A6RHC6</accession>
<proteinExistence type="predicted"/>
<evidence type="ECO:0000313" key="2">
    <source>
        <dbReference type="Proteomes" id="UP000030428"/>
    </source>
</evidence>
<keyword evidence="2" id="KW-1185">Reference proteome</keyword>
<dbReference type="Proteomes" id="UP000030428">
    <property type="component" value="Unassembled WGS sequence"/>
</dbReference>
<dbReference type="AlphaFoldDB" id="A0A0A6RHC6"/>
<protein>
    <submittedName>
        <fullName evidence="1">Uncharacterized protein</fullName>
    </submittedName>
</protein>
<comment type="caution">
    <text evidence="1">The sequence shown here is derived from an EMBL/GenBank/DDBJ whole genome shotgun (WGS) entry which is preliminary data.</text>
</comment>
<dbReference type="EMBL" id="JSZA02000432">
    <property type="protein sequence ID" value="KHD03301.2"/>
    <property type="molecule type" value="Genomic_DNA"/>
</dbReference>
<gene>
    <name evidence="1" type="ORF">PN36_35235</name>
</gene>
<evidence type="ECO:0000313" key="1">
    <source>
        <dbReference type="EMBL" id="KHD03301.2"/>
    </source>
</evidence>
<name>A0A0A6RHC6_9GAMM</name>
<organism evidence="1 2">
    <name type="scientific">Candidatus Thiomargarita nelsonii</name>
    <dbReference type="NCBI Taxonomy" id="1003181"/>
    <lineage>
        <taxon>Bacteria</taxon>
        <taxon>Pseudomonadati</taxon>
        <taxon>Pseudomonadota</taxon>
        <taxon>Gammaproteobacteria</taxon>
        <taxon>Thiotrichales</taxon>
        <taxon>Thiotrichaceae</taxon>
        <taxon>Thiomargarita</taxon>
    </lineage>
</organism>